<dbReference type="Gene3D" id="2.130.10.10">
    <property type="entry name" value="YVTN repeat-like/Quinoprotein amine dehydrogenase"/>
    <property type="match status" value="2"/>
</dbReference>
<dbReference type="GO" id="GO:0000398">
    <property type="term" value="P:mRNA splicing, via spliceosome"/>
    <property type="evidence" value="ECO:0007669"/>
    <property type="project" value="InterPro"/>
</dbReference>
<dbReference type="GO" id="GO:0007165">
    <property type="term" value="P:signal transduction"/>
    <property type="evidence" value="ECO:0007669"/>
    <property type="project" value="InterPro"/>
</dbReference>
<dbReference type="PANTHER" id="PTHR22848">
    <property type="entry name" value="WD40 REPEAT PROTEIN"/>
    <property type="match status" value="1"/>
</dbReference>
<dbReference type="SUPFAM" id="SSF52200">
    <property type="entry name" value="Toll/Interleukin receptor TIR domain"/>
    <property type="match status" value="1"/>
</dbReference>
<organism evidence="3 4">
    <name type="scientific">Pseudobutyrivibrio ruminis</name>
    <dbReference type="NCBI Taxonomy" id="46206"/>
    <lineage>
        <taxon>Bacteria</taxon>
        <taxon>Bacillati</taxon>
        <taxon>Bacillota</taxon>
        <taxon>Clostridia</taxon>
        <taxon>Lachnospirales</taxon>
        <taxon>Lachnospiraceae</taxon>
        <taxon>Pseudobutyrivibrio</taxon>
    </lineage>
</organism>
<protein>
    <recommendedName>
        <fullName evidence="2">TIR domain-containing protein</fullName>
    </recommendedName>
</protein>
<dbReference type="SUPFAM" id="SSF50998">
    <property type="entry name" value="Quinoprotein alcohol dehydrogenase-like"/>
    <property type="match status" value="1"/>
</dbReference>
<comment type="caution">
    <text evidence="3">The sequence shown here is derived from an EMBL/GenBank/DDBJ whole genome shotgun (WGS) entry which is preliminary data.</text>
</comment>
<dbReference type="PROSITE" id="PS50104">
    <property type="entry name" value="TIR"/>
    <property type="match status" value="1"/>
</dbReference>
<dbReference type="Gene3D" id="3.40.50.10140">
    <property type="entry name" value="Toll/interleukin-1 receptor homology (TIR) domain"/>
    <property type="match status" value="1"/>
</dbReference>
<evidence type="ECO:0000259" key="2">
    <source>
        <dbReference type="PROSITE" id="PS50104"/>
    </source>
</evidence>
<dbReference type="Pfam" id="PF13676">
    <property type="entry name" value="TIR_2"/>
    <property type="match status" value="1"/>
</dbReference>
<name>A0A2G3EAD6_9FIRM</name>
<evidence type="ECO:0000256" key="1">
    <source>
        <dbReference type="SAM" id="Phobius"/>
    </source>
</evidence>
<dbReference type="InterPro" id="IPR015943">
    <property type="entry name" value="WD40/YVTN_repeat-like_dom_sf"/>
</dbReference>
<dbReference type="InterPro" id="IPR001680">
    <property type="entry name" value="WD40_rpt"/>
</dbReference>
<dbReference type="SMART" id="SM00320">
    <property type="entry name" value="WD40"/>
    <property type="match status" value="2"/>
</dbReference>
<keyword evidence="1" id="KW-1133">Transmembrane helix</keyword>
<gene>
    <name evidence="3" type="ORF">CSX00_07205</name>
</gene>
<dbReference type="InterPro" id="IPR000157">
    <property type="entry name" value="TIR_dom"/>
</dbReference>
<sequence length="1022" mass="114772">MKYDAFISYRHLEKDMYVAKRVHRALETAKIPRKIQKEIGRKKIDRVFRDQEELPIGSDLGSNIEAALSEAKYLVVICSPETKNSYWVMKEIDTFISMHGRENILAVLVDGEPGDSFPPQILTDEAGNPVEPLAADVRGDKKRDIKRKLKTESLRLAAAILQVDYDDLKQRNKERQMHKFLAGAISIATVITALAVAFGLYNAYNLDKINAEYQQKLINESKVLAQKSDDALEVGNRRVSALLAMEGLPTEENDRPLVPESVYALSNALDCYDIGAELHYDKILPHNMQVDEFVESLDGTRVVSYDTSQYVYLWDLDTGEKLFELPPEYNYLDYGSVDVVSIKAAGFSDNAVVVISTNAVTGYDEKGEILYQYVPEGEVSNGAINQMANKAVIVERFDGLVDDEYVTTKTFVVIDTTTGEVIKKCDDHLDMSYGYNFAIDYNGKYVAVDRNVDADQDNFFTVYNLETDEYVDCKLADDCVLEAKFTVDGQLAVASMDYDDLLSANDAPMYCQKFDVATGQELWKAMMDDTRAAMDTSYTRLSSTITDIDGEECGRLVFNTSRAVAVLDLYTGELVNTITTDASIQRIGFNSSGSYIYVGTNDGRLTIYSTKPGITISNGVTEVMDNTMIDWFMCNSTVVASSYRGANLIVMRYSNDESCLYETECEREIGKIVSVSPDESSYLSSSTLRNGDDYSSYEFNVIDSKTGEIKGTFTVSSASNQDARYLDDDNIVVPATDGYIYVFTISSGKLEPRRLMENTYTAVTSYSANGKYMLYTGSADKIVLSLPDLEIKYQASNYDAFMGSYDSVILANNGKTIYYISSTKQNSLYKYSVAKDKATPIIEDYQVDKCALSDDNSLLAVAGKDGKLRIYDVKTMECLDEIEFYAKSFSGLIKFSSDNSKLYLQGADLYFKIYDLNEKKYVFKFKGQTNELDYCQYDEKNNRLVVSNFMGMSIIDLNQMGVLSSINHGLVYLPKNNTVVCAYNNYIYGFKFKEVDELLKMANEKYGDDELTDLEKLDYGVE</sequence>
<dbReference type="InterPro" id="IPR011047">
    <property type="entry name" value="Quinoprotein_ADH-like_sf"/>
</dbReference>
<dbReference type="Pfam" id="PF00400">
    <property type="entry name" value="WD40"/>
    <property type="match status" value="1"/>
</dbReference>
<evidence type="ECO:0000313" key="4">
    <source>
        <dbReference type="Proteomes" id="UP000224317"/>
    </source>
</evidence>
<keyword evidence="4" id="KW-1185">Reference proteome</keyword>
<feature type="transmembrane region" description="Helical" evidence="1">
    <location>
        <begin position="180"/>
        <end position="201"/>
    </location>
</feature>
<keyword evidence="1" id="KW-0812">Transmembrane</keyword>
<accession>A0A2G3EAD6</accession>
<proteinExistence type="predicted"/>
<dbReference type="AlphaFoldDB" id="A0A2G3EAD6"/>
<feature type="domain" description="TIR" evidence="2">
    <location>
        <begin position="1"/>
        <end position="153"/>
    </location>
</feature>
<dbReference type="InterPro" id="IPR045184">
    <property type="entry name" value="SMU1"/>
</dbReference>
<dbReference type="EMBL" id="PDYH01000024">
    <property type="protein sequence ID" value="PHU40197.1"/>
    <property type="molecule type" value="Genomic_DNA"/>
</dbReference>
<dbReference type="InterPro" id="IPR035897">
    <property type="entry name" value="Toll_tir_struct_dom_sf"/>
</dbReference>
<reference evidence="3" key="1">
    <citation type="submission" date="2017-10" db="EMBL/GenBank/DDBJ databases">
        <title>Resolving the taxonomy of Roseburia spp., Eubacterium rectale and Agathobacter spp. through phylogenomic analysis.</title>
        <authorList>
            <person name="Sheridan P.O."/>
            <person name="Walker A.W."/>
            <person name="Duncan S.H."/>
            <person name="Scott K.P."/>
            <person name="Toole P.W.O."/>
            <person name="Luis P."/>
            <person name="Flint H.J."/>
        </authorList>
    </citation>
    <scope>NUCLEOTIDE SEQUENCE [LARGE SCALE GENOMIC DNA]</scope>
    <source>
        <strain evidence="3">JK10</strain>
    </source>
</reference>
<dbReference type="Proteomes" id="UP000224317">
    <property type="component" value="Unassembled WGS sequence"/>
</dbReference>
<dbReference type="RefSeq" id="WP_099413305.1">
    <property type="nucleotide sequence ID" value="NZ_PDYH01000024.1"/>
</dbReference>
<evidence type="ECO:0000313" key="3">
    <source>
        <dbReference type="EMBL" id="PHU40197.1"/>
    </source>
</evidence>
<keyword evidence="1" id="KW-0472">Membrane</keyword>